<protein>
    <submittedName>
        <fullName evidence="2">Uncharacterized protein</fullName>
    </submittedName>
</protein>
<proteinExistence type="predicted"/>
<accession>A0A9E6XV81</accession>
<dbReference type="EMBL" id="CP087164">
    <property type="protein sequence ID" value="UGS35102.1"/>
    <property type="molecule type" value="Genomic_DNA"/>
</dbReference>
<organism evidence="2 3">
    <name type="scientific">Capillimicrobium parvum</name>
    <dbReference type="NCBI Taxonomy" id="2884022"/>
    <lineage>
        <taxon>Bacteria</taxon>
        <taxon>Bacillati</taxon>
        <taxon>Actinomycetota</taxon>
        <taxon>Thermoleophilia</taxon>
        <taxon>Solirubrobacterales</taxon>
        <taxon>Capillimicrobiaceae</taxon>
        <taxon>Capillimicrobium</taxon>
    </lineage>
</organism>
<gene>
    <name evidence="2" type="ORF">DSM104329_01486</name>
</gene>
<evidence type="ECO:0000313" key="3">
    <source>
        <dbReference type="Proteomes" id="UP001162834"/>
    </source>
</evidence>
<evidence type="ECO:0000313" key="2">
    <source>
        <dbReference type="EMBL" id="UGS35102.1"/>
    </source>
</evidence>
<dbReference type="AlphaFoldDB" id="A0A9E6XV81"/>
<evidence type="ECO:0000256" key="1">
    <source>
        <dbReference type="SAM" id="MobiDB-lite"/>
    </source>
</evidence>
<dbReference type="KEGG" id="sbae:DSM104329_01486"/>
<name>A0A9E6XV81_9ACTN</name>
<reference evidence="2" key="1">
    <citation type="journal article" date="2022" name="Int. J. Syst. Evol. Microbiol.">
        <title>Pseudomonas aegrilactucae sp. nov. and Pseudomonas morbosilactucae sp. nov., pathogens causing bacterial rot of lettuce in Japan.</title>
        <authorList>
            <person name="Sawada H."/>
            <person name="Fujikawa T."/>
            <person name="Satou M."/>
        </authorList>
    </citation>
    <scope>NUCLEOTIDE SEQUENCE</scope>
    <source>
        <strain evidence="2">0166_1</strain>
    </source>
</reference>
<keyword evidence="3" id="KW-1185">Reference proteome</keyword>
<dbReference type="RefSeq" id="WP_259314761.1">
    <property type="nucleotide sequence ID" value="NZ_CP087164.1"/>
</dbReference>
<feature type="region of interest" description="Disordered" evidence="1">
    <location>
        <begin position="109"/>
        <end position="131"/>
    </location>
</feature>
<sequence>MAINHRELERYLARVGDRWPIERAYLGGARVDDERGLGLQRERGPEYVIVLVSEGFAGTPWLERVYVAGNLWDASEMGDYADVHCYTPEEMARKEQTLKRVQRAVENGIDLLAPPPPPGEAGLGSKAQPSA</sequence>
<dbReference type="Proteomes" id="UP001162834">
    <property type="component" value="Chromosome"/>
</dbReference>